<evidence type="ECO:0000259" key="7">
    <source>
        <dbReference type="Pfam" id="PF17827"/>
    </source>
</evidence>
<evidence type="ECO:0000256" key="5">
    <source>
        <dbReference type="HAMAP-Rule" id="MF_02126"/>
    </source>
</evidence>
<dbReference type="Proteomes" id="UP001254488">
    <property type="component" value="Unassembled WGS sequence"/>
</dbReference>
<sequence>MKITNYKKYFVSQLSSRYPTEEILSFFYILAEVFLNKTRFQLSLDTNATLTEIQHQQFENGLQRLKQNEPIQYIVGVTEFYGIPFKVTPATLIPRPETEELVDWILNSEINIQHSELKILDIGTGSGCIAISLAKNLTTASVSAIDFSKEALTIAAGNAKNNKVEVSFHQIDVLATNSLPDKYDIIVSNPPYVRELEKKMMQANVTEYEPSSALFVEDDNPFIFYEKITYLAKKHLTSNGLLYFEINEYLSEELMQLIESIGFSGVICKKDMFGKPRMIRCKLK</sequence>
<keyword evidence="2 5" id="KW-0808">Transferase</keyword>
<gene>
    <name evidence="5 8" type="primary">prmC</name>
    <name evidence="8" type="ORF">RM538_04070</name>
</gene>
<keyword evidence="9" id="KW-1185">Reference proteome</keyword>
<dbReference type="PANTHER" id="PTHR18895">
    <property type="entry name" value="HEMK METHYLTRANSFERASE"/>
    <property type="match status" value="1"/>
</dbReference>
<feature type="binding site" evidence="5">
    <location>
        <position position="146"/>
    </location>
    <ligand>
        <name>S-adenosyl-L-methionine</name>
        <dbReference type="ChEBI" id="CHEBI:59789"/>
    </ligand>
</feature>
<dbReference type="SUPFAM" id="SSF53335">
    <property type="entry name" value="S-adenosyl-L-methionine-dependent methyltransferases"/>
    <property type="match status" value="1"/>
</dbReference>
<comment type="similarity">
    <text evidence="5">Belongs to the protein N5-glutamine methyltransferase family. PrmC subfamily.</text>
</comment>
<comment type="function">
    <text evidence="5">Methylates the class 1 translation termination release factors RF1/PrfA and RF2/PrfB on the glutamine residue of the universally conserved GGQ motif.</text>
</comment>
<dbReference type="GO" id="GO:0102559">
    <property type="term" value="F:peptide chain release factor N(5)-glutamine methyltransferase activity"/>
    <property type="evidence" value="ECO:0007669"/>
    <property type="project" value="UniProtKB-EC"/>
</dbReference>
<dbReference type="InterPro" id="IPR029063">
    <property type="entry name" value="SAM-dependent_MTases_sf"/>
</dbReference>
<dbReference type="CDD" id="cd02440">
    <property type="entry name" value="AdoMet_MTases"/>
    <property type="match status" value="1"/>
</dbReference>
<dbReference type="RefSeq" id="WP_311332116.1">
    <property type="nucleotide sequence ID" value="NZ_JAVRHZ010000001.1"/>
</dbReference>
<dbReference type="InterPro" id="IPR007848">
    <property type="entry name" value="Small_mtfrase_dom"/>
</dbReference>
<dbReference type="Gene3D" id="3.40.50.150">
    <property type="entry name" value="Vaccinia Virus protein VP39"/>
    <property type="match status" value="1"/>
</dbReference>
<organism evidence="8 9">
    <name type="scientific">Patiriisocius hiemis</name>
    <dbReference type="NCBI Taxonomy" id="3075604"/>
    <lineage>
        <taxon>Bacteria</taxon>
        <taxon>Pseudomonadati</taxon>
        <taxon>Bacteroidota</taxon>
        <taxon>Flavobacteriia</taxon>
        <taxon>Flavobacteriales</taxon>
        <taxon>Flavobacteriaceae</taxon>
        <taxon>Patiriisocius</taxon>
    </lineage>
</organism>
<evidence type="ECO:0000256" key="2">
    <source>
        <dbReference type="ARBA" id="ARBA00022679"/>
    </source>
</evidence>
<dbReference type="GO" id="GO:0032259">
    <property type="term" value="P:methylation"/>
    <property type="evidence" value="ECO:0007669"/>
    <property type="project" value="UniProtKB-KW"/>
</dbReference>
<dbReference type="Gene3D" id="1.10.8.10">
    <property type="entry name" value="DNA helicase RuvA subunit, C-terminal domain"/>
    <property type="match status" value="1"/>
</dbReference>
<feature type="binding site" evidence="5">
    <location>
        <begin position="123"/>
        <end position="127"/>
    </location>
    <ligand>
        <name>S-adenosyl-L-methionine</name>
        <dbReference type="ChEBI" id="CHEBI:59789"/>
    </ligand>
</feature>
<dbReference type="InterPro" id="IPR002052">
    <property type="entry name" value="DNA_methylase_N6_adenine_CS"/>
</dbReference>
<dbReference type="PROSITE" id="PS00092">
    <property type="entry name" value="N6_MTASE"/>
    <property type="match status" value="1"/>
</dbReference>
<comment type="caution">
    <text evidence="5">Lacks conserved residue(s) required for the propagation of feature annotation.</text>
</comment>
<evidence type="ECO:0000313" key="8">
    <source>
        <dbReference type="EMBL" id="MDT0555168.1"/>
    </source>
</evidence>
<feature type="binding site" evidence="5">
    <location>
        <position position="189"/>
    </location>
    <ligand>
        <name>S-adenosyl-L-methionine</name>
        <dbReference type="ChEBI" id="CHEBI:59789"/>
    </ligand>
</feature>
<dbReference type="Pfam" id="PF05175">
    <property type="entry name" value="MTS"/>
    <property type="match status" value="1"/>
</dbReference>
<dbReference type="HAMAP" id="MF_02126">
    <property type="entry name" value="RF_methyltr_PrmC"/>
    <property type="match status" value="1"/>
</dbReference>
<comment type="caution">
    <text evidence="8">The sequence shown here is derived from an EMBL/GenBank/DDBJ whole genome shotgun (WGS) entry which is preliminary data.</text>
</comment>
<dbReference type="EC" id="2.1.1.297" evidence="5"/>
<accession>A0ABU2YAF1</accession>
<evidence type="ECO:0000256" key="1">
    <source>
        <dbReference type="ARBA" id="ARBA00022603"/>
    </source>
</evidence>
<feature type="binding site" evidence="5">
    <location>
        <begin position="189"/>
        <end position="192"/>
    </location>
    <ligand>
        <name>substrate</name>
    </ligand>
</feature>
<dbReference type="InterPro" id="IPR050320">
    <property type="entry name" value="N5-glutamine_MTase"/>
</dbReference>
<feature type="domain" description="Release factor glutamine methyltransferase N-terminal" evidence="7">
    <location>
        <begin position="9"/>
        <end position="76"/>
    </location>
</feature>
<dbReference type="NCBIfam" id="TIGR00536">
    <property type="entry name" value="hemK_fam"/>
    <property type="match status" value="1"/>
</dbReference>
<evidence type="ECO:0000256" key="4">
    <source>
        <dbReference type="ARBA" id="ARBA00048391"/>
    </source>
</evidence>
<dbReference type="InterPro" id="IPR019874">
    <property type="entry name" value="RF_methyltr_PrmC"/>
</dbReference>
<dbReference type="EMBL" id="JAVRHZ010000001">
    <property type="protein sequence ID" value="MDT0555168.1"/>
    <property type="molecule type" value="Genomic_DNA"/>
</dbReference>
<reference evidence="8 9" key="1">
    <citation type="submission" date="2023-09" db="EMBL/GenBank/DDBJ databases">
        <authorList>
            <person name="Rey-Velasco X."/>
        </authorList>
    </citation>
    <scope>NUCLEOTIDE SEQUENCE [LARGE SCALE GENOMIC DNA]</scope>
    <source>
        <strain evidence="8 9">W242</strain>
    </source>
</reference>
<dbReference type="NCBIfam" id="TIGR03534">
    <property type="entry name" value="RF_mod_PrmC"/>
    <property type="match status" value="1"/>
</dbReference>
<proteinExistence type="inferred from homology"/>
<dbReference type="InterPro" id="IPR004556">
    <property type="entry name" value="HemK-like"/>
</dbReference>
<keyword evidence="3 5" id="KW-0949">S-adenosyl-L-methionine</keyword>
<dbReference type="Pfam" id="PF17827">
    <property type="entry name" value="PrmC_N"/>
    <property type="match status" value="1"/>
</dbReference>
<evidence type="ECO:0000256" key="3">
    <source>
        <dbReference type="ARBA" id="ARBA00022691"/>
    </source>
</evidence>
<name>A0ABU2YAF1_9FLAO</name>
<evidence type="ECO:0000313" key="9">
    <source>
        <dbReference type="Proteomes" id="UP001254488"/>
    </source>
</evidence>
<protein>
    <recommendedName>
        <fullName evidence="5">Release factor glutamine methyltransferase</fullName>
        <shortName evidence="5">RF MTase</shortName>
        <ecNumber evidence="5">2.1.1.297</ecNumber>
    </recommendedName>
    <alternativeName>
        <fullName evidence="5">N5-glutamine methyltransferase PrmC</fullName>
    </alternativeName>
    <alternativeName>
        <fullName evidence="5">Protein-(glutamine-N5) MTase PrmC</fullName>
    </alternativeName>
    <alternativeName>
        <fullName evidence="5">Protein-glutamine N-methyltransferase PrmC</fullName>
    </alternativeName>
</protein>
<keyword evidence="1 5" id="KW-0489">Methyltransferase</keyword>
<evidence type="ECO:0000259" key="6">
    <source>
        <dbReference type="Pfam" id="PF05175"/>
    </source>
</evidence>
<dbReference type="InterPro" id="IPR040758">
    <property type="entry name" value="PrmC_N"/>
</dbReference>
<dbReference type="PANTHER" id="PTHR18895:SF74">
    <property type="entry name" value="MTRF1L RELEASE FACTOR GLUTAMINE METHYLTRANSFERASE"/>
    <property type="match status" value="1"/>
</dbReference>
<feature type="domain" description="Methyltransferase small" evidence="6">
    <location>
        <begin position="115"/>
        <end position="199"/>
    </location>
</feature>
<comment type="catalytic activity">
    <reaction evidence="4 5">
        <text>L-glutaminyl-[peptide chain release factor] + S-adenosyl-L-methionine = N(5)-methyl-L-glutaminyl-[peptide chain release factor] + S-adenosyl-L-homocysteine + H(+)</text>
        <dbReference type="Rhea" id="RHEA:42896"/>
        <dbReference type="Rhea" id="RHEA-COMP:10271"/>
        <dbReference type="Rhea" id="RHEA-COMP:10272"/>
        <dbReference type="ChEBI" id="CHEBI:15378"/>
        <dbReference type="ChEBI" id="CHEBI:30011"/>
        <dbReference type="ChEBI" id="CHEBI:57856"/>
        <dbReference type="ChEBI" id="CHEBI:59789"/>
        <dbReference type="ChEBI" id="CHEBI:61891"/>
        <dbReference type="EC" id="2.1.1.297"/>
    </reaction>
</comment>